<dbReference type="Pfam" id="PF03480">
    <property type="entry name" value="DctP"/>
    <property type="match status" value="1"/>
</dbReference>
<evidence type="ECO:0000256" key="4">
    <source>
        <dbReference type="SAM" id="SignalP"/>
    </source>
</evidence>
<dbReference type="Proteomes" id="UP000315252">
    <property type="component" value="Unassembled WGS sequence"/>
</dbReference>
<dbReference type="EMBL" id="VHSH01000003">
    <property type="protein sequence ID" value="TQV80951.1"/>
    <property type="molecule type" value="Genomic_DNA"/>
</dbReference>
<evidence type="ECO:0000256" key="3">
    <source>
        <dbReference type="ARBA" id="ARBA00022729"/>
    </source>
</evidence>
<protein>
    <submittedName>
        <fullName evidence="5">ABC transporter substrate-binding protein</fullName>
    </submittedName>
</protein>
<feature type="chain" id="PRO_5021845996" evidence="4">
    <location>
        <begin position="20"/>
        <end position="328"/>
    </location>
</feature>
<dbReference type="Gene3D" id="3.40.190.170">
    <property type="entry name" value="Bacterial extracellular solute-binding protein, family 7"/>
    <property type="match status" value="1"/>
</dbReference>
<evidence type="ECO:0000256" key="1">
    <source>
        <dbReference type="ARBA" id="ARBA00009023"/>
    </source>
</evidence>
<evidence type="ECO:0000256" key="2">
    <source>
        <dbReference type="ARBA" id="ARBA00022448"/>
    </source>
</evidence>
<dbReference type="OrthoDB" id="8678862at2"/>
<dbReference type="NCBIfam" id="NF037995">
    <property type="entry name" value="TRAP_S1"/>
    <property type="match status" value="1"/>
</dbReference>
<dbReference type="PANTHER" id="PTHR33376:SF7">
    <property type="entry name" value="C4-DICARBOXYLATE-BINDING PROTEIN DCTB"/>
    <property type="match status" value="1"/>
</dbReference>
<proteinExistence type="inferred from homology"/>
<reference evidence="5 6" key="1">
    <citation type="submission" date="2019-06" db="EMBL/GenBank/DDBJ databases">
        <title>Whole genome sequence for Rhodospirillaceae sp. R148.</title>
        <authorList>
            <person name="Wang G."/>
        </authorList>
    </citation>
    <scope>NUCLEOTIDE SEQUENCE [LARGE SCALE GENOMIC DNA]</scope>
    <source>
        <strain evidence="5 6">R148</strain>
    </source>
</reference>
<comment type="caution">
    <text evidence="5">The sequence shown here is derived from an EMBL/GenBank/DDBJ whole genome shotgun (WGS) entry which is preliminary data.</text>
</comment>
<sequence length="328" mass="35314">MAGVVGVTAVMALSANVQAADIKLKASHQWPGGKGDVRDEMVQIIKREVEKAGVGVTLQVYPGKSLFKPKQQWDAMVKGQLDVSAFPLDYASGKHPQFSSTLMPGLVKNHDHAKRLNDSDFMADIKKIIDDAGVVVISDAWLAGGFASKKECILDPEDARGQVLRAAGPAFEQMLVAAGASINAMPSSEIYTGLQTGVLDGANTSSGSFVSYRIYEQVSCLTEPGANALWFMYEPILMSKKTWNKLDDKQKDAFMAAGQVAEDYFFDAAKGLDQKLVDAYKGAGVEVVGMSAEQHAKWVAIAKESSYKNFAEKVPGGKELIEKALAVE</sequence>
<keyword evidence="6" id="KW-1185">Reference proteome</keyword>
<organism evidence="5 6">
    <name type="scientific">Denitrobaculum tricleocarpae</name>
    <dbReference type="NCBI Taxonomy" id="2591009"/>
    <lineage>
        <taxon>Bacteria</taxon>
        <taxon>Pseudomonadati</taxon>
        <taxon>Pseudomonadota</taxon>
        <taxon>Alphaproteobacteria</taxon>
        <taxon>Rhodospirillales</taxon>
        <taxon>Rhodospirillaceae</taxon>
        <taxon>Denitrobaculum</taxon>
    </lineage>
</organism>
<evidence type="ECO:0000313" key="5">
    <source>
        <dbReference type="EMBL" id="TQV80951.1"/>
    </source>
</evidence>
<gene>
    <name evidence="5" type="ORF">FKG95_10260</name>
</gene>
<evidence type="ECO:0000313" key="6">
    <source>
        <dbReference type="Proteomes" id="UP000315252"/>
    </source>
</evidence>
<name>A0A545TUW5_9PROT</name>
<dbReference type="AlphaFoldDB" id="A0A545TUW5"/>
<dbReference type="InterPro" id="IPR018389">
    <property type="entry name" value="DctP_fam"/>
</dbReference>
<dbReference type="PANTHER" id="PTHR33376">
    <property type="match status" value="1"/>
</dbReference>
<dbReference type="GO" id="GO:0055085">
    <property type="term" value="P:transmembrane transport"/>
    <property type="evidence" value="ECO:0007669"/>
    <property type="project" value="InterPro"/>
</dbReference>
<dbReference type="GO" id="GO:0015740">
    <property type="term" value="P:C4-dicarboxylate transport"/>
    <property type="evidence" value="ECO:0007669"/>
    <property type="project" value="TreeGrafter"/>
</dbReference>
<feature type="signal peptide" evidence="4">
    <location>
        <begin position="1"/>
        <end position="19"/>
    </location>
</feature>
<accession>A0A545TUW5</accession>
<comment type="similarity">
    <text evidence="1">Belongs to the bacterial solute-binding protein 7 family.</text>
</comment>
<dbReference type="InterPro" id="IPR038404">
    <property type="entry name" value="TRAP_DctP_sf"/>
</dbReference>
<keyword evidence="2" id="KW-0813">Transport</keyword>
<keyword evidence="3 4" id="KW-0732">Signal</keyword>